<feature type="domain" description="NADH-rubredoxin oxidoreductase C-terminal" evidence="5">
    <location>
        <begin position="327"/>
        <end position="389"/>
    </location>
</feature>
<dbReference type="InterPro" id="IPR023753">
    <property type="entry name" value="FAD/NAD-binding_dom"/>
</dbReference>
<dbReference type="EMBL" id="CP002326">
    <property type="protein sequence ID" value="ADQ39749.1"/>
    <property type="molecule type" value="Genomic_DNA"/>
</dbReference>
<reference key="1">
    <citation type="submission" date="2010-11" db="EMBL/GenBank/DDBJ databases">
        <title>Complete sequence of chromosome of Caldicellulosiruptor kristjanssonii 177R1B.</title>
        <authorList>
            <consortium name="US DOE Joint Genome Institute"/>
            <person name="Lucas S."/>
            <person name="Copeland A."/>
            <person name="Lapidus A."/>
            <person name="Cheng J.-F."/>
            <person name="Bruce D."/>
            <person name="Goodwin L."/>
            <person name="Pitluck S."/>
            <person name="Davenport K."/>
            <person name="Detter J.C."/>
            <person name="Han C."/>
            <person name="Tapia R."/>
            <person name="Land M."/>
            <person name="Hauser L."/>
            <person name="Jeffries C."/>
            <person name="Kyrpides N."/>
            <person name="Ivanova N."/>
            <person name="Mikhailova N."/>
            <person name="Blumer-Schuette S.E."/>
            <person name="Kelly R.M."/>
            <person name="Woyke T."/>
        </authorList>
    </citation>
    <scope>NUCLEOTIDE SEQUENCE</scope>
    <source>
        <strain>177R1B</strain>
    </source>
</reference>
<dbReference type="InterPro" id="IPR036188">
    <property type="entry name" value="FAD/NAD-bd_sf"/>
</dbReference>
<evidence type="ECO:0000313" key="6">
    <source>
        <dbReference type="EMBL" id="ADQ39749.1"/>
    </source>
</evidence>
<sequence>MRYVIIGASAAGINCAKTLRNLDNNADIAVISKDNKIYSRCLLPEFIGGKKDFDKMSFINENFFEENNINWIKNTTIKNIQASKKRIVCCDGRTYEYDKLLIATGSCPVVPPIDGLNEALKTGKVFVLRDIEDAINIKEAAKYSKSAVVVGGGFIGLQVAENLREYGILVFVVEMKDHILPQQLDKKAAKRYEALFKKHGVRIVTGEVVKQIIYSERQNTIGLILSNGDFIYTDMLVIASGVRPSFPDIEEGKVKIEHGIIVDEYQRTDDPDIFAAGDVCQSYETFSGSYRVAPIWPLAVKQGQIAGYNMAGFCKPMENNFGFKYSMKFFGIPTISYGYPEAPDNTYEVVALEGEDYYYKVIYKDGILYGAIIQGDIVGAGVMGKLIEGKYNLSKKLDKGDLSKIFSLSYGDFFSEKADGSFEFVV</sequence>
<evidence type="ECO:0000259" key="5">
    <source>
        <dbReference type="Pfam" id="PF18267"/>
    </source>
</evidence>
<dbReference type="Gene3D" id="3.50.50.60">
    <property type="entry name" value="FAD/NAD(P)-binding domain"/>
    <property type="match status" value="2"/>
</dbReference>
<dbReference type="AlphaFoldDB" id="E4S6J1"/>
<comment type="cofactor">
    <cofactor evidence="1">
        <name>FAD</name>
        <dbReference type="ChEBI" id="CHEBI:57692"/>
    </cofactor>
</comment>
<gene>
    <name evidence="6" type="ordered locus">Calkr_0177</name>
</gene>
<evidence type="ECO:0000256" key="2">
    <source>
        <dbReference type="ARBA" id="ARBA00022630"/>
    </source>
</evidence>
<dbReference type="InterPro" id="IPR041575">
    <property type="entry name" value="Rubredoxin_C"/>
</dbReference>
<dbReference type="eggNOG" id="COG0446">
    <property type="taxonomic scope" value="Bacteria"/>
</dbReference>
<dbReference type="SUPFAM" id="SSF51905">
    <property type="entry name" value="FAD/NAD(P)-binding domain"/>
    <property type="match status" value="2"/>
</dbReference>
<dbReference type="Pfam" id="PF18267">
    <property type="entry name" value="Rubredoxin_C"/>
    <property type="match status" value="1"/>
</dbReference>
<dbReference type="InterPro" id="IPR050260">
    <property type="entry name" value="FAD-bd_OxRdtase"/>
</dbReference>
<keyword evidence="7" id="KW-1185">Reference proteome</keyword>
<dbReference type="PRINTS" id="PR00411">
    <property type="entry name" value="PNDRDTASEI"/>
</dbReference>
<keyword evidence="3" id="KW-0274">FAD</keyword>
<dbReference type="GO" id="GO:0016491">
    <property type="term" value="F:oxidoreductase activity"/>
    <property type="evidence" value="ECO:0007669"/>
    <property type="project" value="InterPro"/>
</dbReference>
<organism evidence="6 7">
    <name type="scientific">Caldicellulosiruptor acetigenus (strain ATCC 700853 / DSM 12137 / I77R1B)</name>
    <name type="common">Caldicellulosiruptor kristjanssonii</name>
    <dbReference type="NCBI Taxonomy" id="632335"/>
    <lineage>
        <taxon>Bacteria</taxon>
        <taxon>Bacillati</taxon>
        <taxon>Bacillota</taxon>
        <taxon>Bacillota incertae sedis</taxon>
        <taxon>Caldicellulosiruptorales</taxon>
        <taxon>Caldicellulosiruptoraceae</taxon>
        <taxon>Caldicellulosiruptor</taxon>
    </lineage>
</organism>
<dbReference type="STRING" id="632335.Calkr_0177"/>
<accession>E4S6J1</accession>
<dbReference type="OrthoDB" id="9807946at2"/>
<name>E4S6J1_CALA7</name>
<dbReference type="Gene3D" id="3.30.390.30">
    <property type="match status" value="1"/>
</dbReference>
<dbReference type="Proteomes" id="UP000009256">
    <property type="component" value="Chromosome"/>
</dbReference>
<proteinExistence type="predicted"/>
<keyword evidence="2" id="KW-0285">Flavoprotein</keyword>
<evidence type="ECO:0000256" key="3">
    <source>
        <dbReference type="ARBA" id="ARBA00022827"/>
    </source>
</evidence>
<dbReference type="PANTHER" id="PTHR43429">
    <property type="entry name" value="PYRIDINE NUCLEOTIDE-DISULFIDE OXIDOREDUCTASE DOMAIN-CONTAINING"/>
    <property type="match status" value="1"/>
</dbReference>
<reference evidence="6 7" key="2">
    <citation type="journal article" date="2011" name="J. Bacteriol.">
        <title>Complete genome sequences for the anaerobic, extremely thermophilic plant biomass-degrading bacteria Caldicellulosiruptor hydrothermalis, Caldicellulosiruptor kristjanssonii, Caldicellulosiruptor kronotskyensis, Caldicellulosiruptor owensenis, and Caldicellulosiruptor lactoaceticus.</title>
        <authorList>
            <person name="Blumer-Schuette S.E."/>
            <person name="Ozdemir I."/>
            <person name="Mistry D."/>
            <person name="Lucas S."/>
            <person name="Lapidus A."/>
            <person name="Cheng J.F."/>
            <person name="Goodwin L.A."/>
            <person name="Pitluck S."/>
            <person name="Land M.L."/>
            <person name="Hauser L.J."/>
            <person name="Woyke T."/>
            <person name="Mikhailova N."/>
            <person name="Pati A."/>
            <person name="Kyrpides N.C."/>
            <person name="Ivanova N."/>
            <person name="Detter J.C."/>
            <person name="Walston-Davenport K."/>
            <person name="Han S."/>
            <person name="Adams M.W."/>
            <person name="Kelly R.M."/>
        </authorList>
    </citation>
    <scope>NUCLEOTIDE SEQUENCE [LARGE SCALE GENOMIC DNA]</scope>
    <source>
        <strain evidence="7">ATCC 700853 / DSM 12137 / I77R1B</strain>
    </source>
</reference>
<dbReference type="PRINTS" id="PR00368">
    <property type="entry name" value="FADPNR"/>
</dbReference>
<dbReference type="RefSeq" id="WP_013431598.1">
    <property type="nucleotide sequence ID" value="NC_014721.1"/>
</dbReference>
<evidence type="ECO:0000313" key="7">
    <source>
        <dbReference type="Proteomes" id="UP000009256"/>
    </source>
</evidence>
<evidence type="ECO:0000259" key="4">
    <source>
        <dbReference type="Pfam" id="PF07992"/>
    </source>
</evidence>
<protein>
    <submittedName>
        <fullName evidence="6">FAD-dependent pyridine nucleotide-disulfide oxidoreductase</fullName>
    </submittedName>
</protein>
<dbReference type="HOGENOM" id="CLU_003291_4_4_9"/>
<dbReference type="Pfam" id="PF07992">
    <property type="entry name" value="Pyr_redox_2"/>
    <property type="match status" value="1"/>
</dbReference>
<dbReference type="PANTHER" id="PTHR43429:SF3">
    <property type="entry name" value="NITRITE REDUCTASE [NAD(P)H]"/>
    <property type="match status" value="1"/>
</dbReference>
<dbReference type="KEGG" id="cki:Calkr_0177"/>
<evidence type="ECO:0000256" key="1">
    <source>
        <dbReference type="ARBA" id="ARBA00001974"/>
    </source>
</evidence>
<dbReference type="InterPro" id="IPR016156">
    <property type="entry name" value="FAD/NAD-linked_Rdtase_dimer_sf"/>
</dbReference>
<feature type="domain" description="FAD/NAD(P)-binding" evidence="4">
    <location>
        <begin position="2"/>
        <end position="302"/>
    </location>
</feature>